<dbReference type="Pfam" id="PF13205">
    <property type="entry name" value="Big_5"/>
    <property type="match status" value="1"/>
</dbReference>
<dbReference type="Gene3D" id="2.60.40.1220">
    <property type="match status" value="1"/>
</dbReference>
<protein>
    <submittedName>
        <fullName evidence="5">Ig-like domain-containing protein</fullName>
    </submittedName>
</protein>
<feature type="region of interest" description="Disordered" evidence="2">
    <location>
        <begin position="39"/>
        <end position="73"/>
    </location>
</feature>
<sequence>MKKFIKNFVLLCGIYILIQGFHYTTVLAANNMDEPSVKSDITNSTNLHNTSPAKSTDDIQTGSPTENEENKNAEITNDLNAASKKIPDSAQISSADAAPAKTSDSQEISTDTTPKKNSGSTQTSSTTGTEAKESSASTQTQQTQALSTDSVSSSSKDNSTHDSTSDNKTYYKSSSKTENSSTFVKYNIPVSKSWKIKFSEPVDADSLEGKITVVDKNNTAIPITLSLTDNNKSVIVTPETNYDHDSSYTLIIKDIVSKYNRKLKNPTVVNFTTVPSISSIDDINETVNQEDSFDLPAQVPAKMSNGTTSYVDVFWNKSLDPTTTSIPGDYEFEGTVEDYDKPVTLKLTVKPFVPVQSISNDYRVQSQIGTNLYNYLMNYSNRQSVLERAIELHDGSTSNNCVFFASEALRRVGLDVPTSVANTLTLTSVLKNFGWKICYDLSLLLPGDICFTTNYGDGPTHTYTFMKWADLKSFDYGYICDNQGYDYDGDPYHIRNIDFATEQKDALSYFMYLA</sequence>
<evidence type="ECO:0000313" key="5">
    <source>
        <dbReference type="EMBL" id="MEY8764470.1"/>
    </source>
</evidence>
<keyword evidence="1" id="KW-0732">Signal</keyword>
<reference evidence="5 6" key="1">
    <citation type="submission" date="2024-08" db="EMBL/GenBank/DDBJ databases">
        <title>Clostridium lapicellarii sp. nov., and Clostridium renhuaiense sp. nov., two species isolated from the mud in a fermentation cellar used for producing sauce-flavour Chinese liquors.</title>
        <authorList>
            <person name="Yang F."/>
            <person name="Wang H."/>
            <person name="Chen L.Q."/>
            <person name="Zhou N."/>
            <person name="Lu J.J."/>
            <person name="Pu X.X."/>
            <person name="Wan B."/>
            <person name="Wang L."/>
            <person name="Liu S.J."/>
        </authorList>
    </citation>
    <scope>NUCLEOTIDE SEQUENCE [LARGE SCALE GENOMIC DNA]</scope>
    <source>
        <strain evidence="5 6">MT-113</strain>
    </source>
</reference>
<dbReference type="InterPro" id="IPR014755">
    <property type="entry name" value="Cu-Rt/internalin_Ig-like"/>
</dbReference>
<feature type="compositionally biased region" description="Polar residues" evidence="2">
    <location>
        <begin position="39"/>
        <end position="65"/>
    </location>
</feature>
<dbReference type="Pfam" id="PF07532">
    <property type="entry name" value="Big_4"/>
    <property type="match status" value="1"/>
</dbReference>
<feature type="region of interest" description="Disordered" evidence="2">
    <location>
        <begin position="86"/>
        <end position="174"/>
    </location>
</feature>
<comment type="caution">
    <text evidence="5">The sequence shown here is derived from an EMBL/GenBank/DDBJ whole genome shotgun (WGS) entry which is preliminary data.</text>
</comment>
<evidence type="ECO:0000313" key="6">
    <source>
        <dbReference type="Proteomes" id="UP001565220"/>
    </source>
</evidence>
<dbReference type="EMBL" id="JBGFFE010000022">
    <property type="protein sequence ID" value="MEY8764470.1"/>
    <property type="molecule type" value="Genomic_DNA"/>
</dbReference>
<dbReference type="Proteomes" id="UP001565220">
    <property type="component" value="Unassembled WGS sequence"/>
</dbReference>
<proteinExistence type="predicted"/>
<evidence type="ECO:0000256" key="1">
    <source>
        <dbReference type="ARBA" id="ARBA00022729"/>
    </source>
</evidence>
<evidence type="ECO:0000259" key="3">
    <source>
        <dbReference type="Pfam" id="PF07532"/>
    </source>
</evidence>
<keyword evidence="6" id="KW-1185">Reference proteome</keyword>
<accession>A0ABV4DZZ9</accession>
<feature type="domain" description="Bacterial Ig-like" evidence="3">
    <location>
        <begin position="280"/>
        <end position="339"/>
    </location>
</feature>
<evidence type="ECO:0000256" key="2">
    <source>
        <dbReference type="SAM" id="MobiDB-lite"/>
    </source>
</evidence>
<evidence type="ECO:0000259" key="4">
    <source>
        <dbReference type="Pfam" id="PF13205"/>
    </source>
</evidence>
<dbReference type="InterPro" id="IPR032812">
    <property type="entry name" value="SbsA_Ig"/>
</dbReference>
<name>A0ABV4DZZ9_9CLOT</name>
<organism evidence="5 6">
    <name type="scientific">Clostridium lapidicellarium</name>
    <dbReference type="NCBI Taxonomy" id="3240931"/>
    <lineage>
        <taxon>Bacteria</taxon>
        <taxon>Bacillati</taxon>
        <taxon>Bacillota</taxon>
        <taxon>Clostridia</taxon>
        <taxon>Eubacteriales</taxon>
        <taxon>Clostridiaceae</taxon>
        <taxon>Clostridium</taxon>
    </lineage>
</organism>
<feature type="domain" description="SbsA Ig-like" evidence="4">
    <location>
        <begin position="187"/>
        <end position="273"/>
    </location>
</feature>
<dbReference type="InterPro" id="IPR011081">
    <property type="entry name" value="Big_4"/>
</dbReference>
<gene>
    <name evidence="5" type="ORF">AB8S09_12595</name>
</gene>
<feature type="compositionally biased region" description="Polar residues" evidence="2">
    <location>
        <begin position="102"/>
        <end position="117"/>
    </location>
</feature>
<dbReference type="RefSeq" id="WP_369869268.1">
    <property type="nucleotide sequence ID" value="NZ_JBGFFE010000022.1"/>
</dbReference>
<feature type="compositionally biased region" description="Low complexity" evidence="2">
    <location>
        <begin position="118"/>
        <end position="157"/>
    </location>
</feature>